<comment type="caution">
    <text evidence="2">The sequence shown here is derived from an EMBL/GenBank/DDBJ whole genome shotgun (WGS) entry which is preliminary data.</text>
</comment>
<feature type="region of interest" description="Disordered" evidence="1">
    <location>
        <begin position="184"/>
        <end position="220"/>
    </location>
</feature>
<feature type="compositionally biased region" description="Acidic residues" evidence="1">
    <location>
        <begin position="195"/>
        <end position="204"/>
    </location>
</feature>
<dbReference type="Proteomes" id="UP001501536">
    <property type="component" value="Unassembled WGS sequence"/>
</dbReference>
<reference evidence="3" key="1">
    <citation type="journal article" date="2019" name="Int. J. Syst. Evol. Microbiol.">
        <title>The Global Catalogue of Microorganisms (GCM) 10K type strain sequencing project: providing services to taxonomists for standard genome sequencing and annotation.</title>
        <authorList>
            <consortium name="The Broad Institute Genomics Platform"/>
            <consortium name="The Broad Institute Genome Sequencing Center for Infectious Disease"/>
            <person name="Wu L."/>
            <person name="Ma J."/>
        </authorList>
    </citation>
    <scope>NUCLEOTIDE SEQUENCE [LARGE SCALE GENOMIC DNA]</scope>
    <source>
        <strain evidence="3">JCM 16961</strain>
    </source>
</reference>
<keyword evidence="3" id="KW-1185">Reference proteome</keyword>
<accession>A0ABP7DZW2</accession>
<sequence length="220" mass="22612">MRDGVVPPGRGPRPYAGFMSRSIRTAAVVLLGAAALTGCTAPGATSPEPTTETGAEMSENATIEELRADAKRVLGALHGIVPAAPEKDEFLSRIDALAPASCGSSGALRLAPALEGGGIEDPAAFVDEAERILAELGIPSTPEDRNGVLDGDAYVGAGLPDGRMVAIQAGPERTMVQYETACSDHESLRDALDQASDEALETGDDAPQSAPKPSRWGIHG</sequence>
<protein>
    <submittedName>
        <fullName evidence="2">Uncharacterized protein</fullName>
    </submittedName>
</protein>
<evidence type="ECO:0000313" key="3">
    <source>
        <dbReference type="Proteomes" id="UP001501536"/>
    </source>
</evidence>
<gene>
    <name evidence="2" type="ORF">GCM10022377_27600</name>
</gene>
<evidence type="ECO:0000313" key="2">
    <source>
        <dbReference type="EMBL" id="GAA3712452.1"/>
    </source>
</evidence>
<dbReference type="EMBL" id="BAABCJ010000007">
    <property type="protein sequence ID" value="GAA3712452.1"/>
    <property type="molecule type" value="Genomic_DNA"/>
</dbReference>
<organism evidence="2 3">
    <name type="scientific">Zhihengliuella alba</name>
    <dbReference type="NCBI Taxonomy" id="547018"/>
    <lineage>
        <taxon>Bacteria</taxon>
        <taxon>Bacillati</taxon>
        <taxon>Actinomycetota</taxon>
        <taxon>Actinomycetes</taxon>
        <taxon>Micrococcales</taxon>
        <taxon>Micrococcaceae</taxon>
        <taxon>Zhihengliuella</taxon>
    </lineage>
</organism>
<feature type="region of interest" description="Disordered" evidence="1">
    <location>
        <begin position="39"/>
        <end position="58"/>
    </location>
</feature>
<evidence type="ECO:0000256" key="1">
    <source>
        <dbReference type="SAM" id="MobiDB-lite"/>
    </source>
</evidence>
<name>A0ABP7DZW2_9MICC</name>
<proteinExistence type="predicted"/>